<proteinExistence type="predicted"/>
<dbReference type="EMBL" id="LCNT01000005">
    <property type="protein sequence ID" value="KKU60977.1"/>
    <property type="molecule type" value="Genomic_DNA"/>
</dbReference>
<organism evidence="3 4">
    <name type="scientific">Candidatus Beckwithbacteria bacterium GW2011_GWB1_47_15</name>
    <dbReference type="NCBI Taxonomy" id="1618371"/>
    <lineage>
        <taxon>Bacteria</taxon>
        <taxon>Candidatus Beckwithiibacteriota</taxon>
    </lineage>
</organism>
<evidence type="ECO:0000313" key="4">
    <source>
        <dbReference type="Proteomes" id="UP000033860"/>
    </source>
</evidence>
<dbReference type="SUPFAM" id="SSF53448">
    <property type="entry name" value="Nucleotide-diphospho-sugar transferases"/>
    <property type="match status" value="1"/>
</dbReference>
<dbReference type="GO" id="GO:0016740">
    <property type="term" value="F:transferase activity"/>
    <property type="evidence" value="ECO:0007669"/>
    <property type="project" value="UniProtKB-KW"/>
</dbReference>
<accession>A0A0G1RUZ4</accession>
<dbReference type="Gene3D" id="3.90.550.10">
    <property type="entry name" value="Spore Coat Polysaccharide Biosynthesis Protein SpsA, Chain A"/>
    <property type="match status" value="1"/>
</dbReference>
<feature type="transmembrane region" description="Helical" evidence="1">
    <location>
        <begin position="233"/>
        <end position="251"/>
    </location>
</feature>
<keyword evidence="1" id="KW-0812">Transmembrane</keyword>
<dbReference type="Pfam" id="PF00535">
    <property type="entry name" value="Glycos_transf_2"/>
    <property type="match status" value="1"/>
</dbReference>
<dbReference type="InterPro" id="IPR001173">
    <property type="entry name" value="Glyco_trans_2-like"/>
</dbReference>
<reference evidence="3 4" key="1">
    <citation type="journal article" date="2015" name="Nature">
        <title>rRNA introns, odd ribosomes, and small enigmatic genomes across a large radiation of phyla.</title>
        <authorList>
            <person name="Brown C.T."/>
            <person name="Hug L.A."/>
            <person name="Thomas B.C."/>
            <person name="Sharon I."/>
            <person name="Castelle C.J."/>
            <person name="Singh A."/>
            <person name="Wilkins M.J."/>
            <person name="Williams K.H."/>
            <person name="Banfield J.F."/>
        </authorList>
    </citation>
    <scope>NUCLEOTIDE SEQUENCE [LARGE SCALE GENOMIC DNA]</scope>
</reference>
<dbReference type="AlphaFoldDB" id="A0A0G1RUZ4"/>
<keyword evidence="1" id="KW-1133">Transmembrane helix</keyword>
<protein>
    <submittedName>
        <fullName evidence="3">Glycosyltransferase involved in cell wall biogenesis</fullName>
    </submittedName>
</protein>
<dbReference type="CDD" id="cd02511">
    <property type="entry name" value="Beta4Glucosyltransferase"/>
    <property type="match status" value="1"/>
</dbReference>
<comment type="caution">
    <text evidence="3">The sequence shown here is derived from an EMBL/GenBank/DDBJ whole genome shotgun (WGS) entry which is preliminary data.</text>
</comment>
<keyword evidence="3" id="KW-0808">Transferase</keyword>
<name>A0A0G1RUZ4_9BACT</name>
<dbReference type="PANTHER" id="PTHR43630">
    <property type="entry name" value="POLY-BETA-1,6-N-ACETYL-D-GLUCOSAMINE SYNTHASE"/>
    <property type="match status" value="1"/>
</dbReference>
<dbReference type="Proteomes" id="UP000033860">
    <property type="component" value="Unassembled WGS sequence"/>
</dbReference>
<dbReference type="PANTHER" id="PTHR43630:SF2">
    <property type="entry name" value="GLYCOSYLTRANSFERASE"/>
    <property type="match status" value="1"/>
</dbReference>
<evidence type="ECO:0000259" key="2">
    <source>
        <dbReference type="Pfam" id="PF00535"/>
    </source>
</evidence>
<evidence type="ECO:0000256" key="1">
    <source>
        <dbReference type="SAM" id="Phobius"/>
    </source>
</evidence>
<dbReference type="InterPro" id="IPR029044">
    <property type="entry name" value="Nucleotide-diphossugar_trans"/>
</dbReference>
<sequence length="258" mass="29590">MKPTLSVVLATFNEAENITLCLKSIKGLADEVIVVDGSSEDDTRKLAKKFGAKVFKVKNHPMFHTNKQKAVELVSGRWVLQLDADEQVSPQLAAEIKKIVTQKKTPFAGYNVARKNFFLSRFLTKGGQYPDYVIRLFLNGRGHFPQKSVHEQIVIKGKVGFLKNDLTHYADPNFARYLTRFNRYTDLDAAELARLKEKPGFSLGLSYFIFKPTVWFVKAYFRHKGFVDGLPGFIFALMSSLRFPVIFIKLWERYARRP</sequence>
<evidence type="ECO:0000313" key="3">
    <source>
        <dbReference type="EMBL" id="KKU60977.1"/>
    </source>
</evidence>
<feature type="domain" description="Glycosyltransferase 2-like" evidence="2">
    <location>
        <begin position="6"/>
        <end position="95"/>
    </location>
</feature>
<keyword evidence="1" id="KW-0472">Membrane</keyword>
<gene>
    <name evidence="3" type="ORF">UX85_C0005G0015</name>
</gene>